<evidence type="ECO:0000256" key="14">
    <source>
        <dbReference type="ARBA" id="ARBA00026095"/>
    </source>
</evidence>
<comment type="similarity">
    <text evidence="13">Belongs to the cholesterol 7-desaturase family.</text>
</comment>
<keyword evidence="9" id="KW-0408">Iron</keyword>
<dbReference type="Gene3D" id="2.102.10.10">
    <property type="entry name" value="Rieske [2Fe-2S] iron-sulphur domain"/>
    <property type="match status" value="1"/>
</dbReference>
<protein>
    <recommendedName>
        <fullName evidence="14">cholesterol 7-desaturase</fullName>
        <ecNumber evidence="14">1.14.19.21</ecNumber>
    </recommendedName>
</protein>
<comment type="pathway">
    <text evidence="12">Steroid hormone biosynthesis; dafachronic acid biosynthesis.</text>
</comment>
<dbReference type="GO" id="GO:0008203">
    <property type="term" value="P:cholesterol metabolic process"/>
    <property type="evidence" value="ECO:0007669"/>
    <property type="project" value="InterPro"/>
</dbReference>
<evidence type="ECO:0000256" key="10">
    <source>
        <dbReference type="ARBA" id="ARBA00023014"/>
    </source>
</evidence>
<evidence type="ECO:0000259" key="18">
    <source>
        <dbReference type="PROSITE" id="PS51296"/>
    </source>
</evidence>
<sequence length="364" mass="41401">MTPPLSRLLVIAAVLTALMSTSGVFPSDHQWTKILTLPVLAKFGLLSGLMYLAGVVHSAIFGQFCFYGNEGRDSYLIRKAPGGMTRETAITELKRSRKIGDIPPVYPNGWFAVLRSDEVKKMETKYVHALGLHLAVFRGESGRVYVVDAYCPHLGANLAVGGKVAGECIECPFHGWTYRGDDGKCVKIAYADKVPDFVNVDTYQSMEIVGLICVWYHAENEEPSWYPPMDMQLQASGLGKVGFFEAYVECHVEVNSRLQIYDKHYEGTFYVHSTKKHVGCNRVAFTDTRTKRAFWRYISPCKAVKRESYQEQLQADFVIWANKRYQARPVFIKEDSPIAAHRKWFSQFYTEHSPRFNPPNPLQW</sequence>
<keyword evidence="6" id="KW-0479">Metal-binding</keyword>
<dbReference type="SUPFAM" id="SSF50022">
    <property type="entry name" value="ISP domain"/>
    <property type="match status" value="1"/>
</dbReference>
<dbReference type="GeneID" id="110985648"/>
<dbReference type="PANTHER" id="PTHR21266:SF32">
    <property type="entry name" value="CHOLESTEROL 7-DESATURASE NVD"/>
    <property type="match status" value="1"/>
</dbReference>
<dbReference type="Proteomes" id="UP000694845">
    <property type="component" value="Unplaced"/>
</dbReference>
<dbReference type="GO" id="GO:0046872">
    <property type="term" value="F:metal ion binding"/>
    <property type="evidence" value="ECO:0007669"/>
    <property type="project" value="UniProtKB-KW"/>
</dbReference>
<keyword evidence="4" id="KW-0812">Transmembrane</keyword>
<evidence type="ECO:0000256" key="15">
    <source>
        <dbReference type="ARBA" id="ARBA00047853"/>
    </source>
</evidence>
<dbReference type="PROSITE" id="PS51296">
    <property type="entry name" value="RIESKE"/>
    <property type="match status" value="1"/>
</dbReference>
<dbReference type="InterPro" id="IPR050584">
    <property type="entry name" value="Cholesterol_7-desaturase"/>
</dbReference>
<comment type="subcellular location">
    <subcellularLocation>
        <location evidence="2">Membrane</location>
    </subcellularLocation>
</comment>
<reference evidence="20" key="1">
    <citation type="submission" date="2025-08" db="UniProtKB">
        <authorList>
            <consortium name="RefSeq"/>
        </authorList>
    </citation>
    <scope>IDENTIFICATION</scope>
</reference>
<dbReference type="PANTHER" id="PTHR21266">
    <property type="entry name" value="IRON-SULFUR DOMAIN CONTAINING PROTEIN"/>
    <property type="match status" value="1"/>
</dbReference>
<dbReference type="InterPro" id="IPR045605">
    <property type="entry name" value="KshA-like_C"/>
</dbReference>
<keyword evidence="5" id="KW-0001">2Fe-2S</keyword>
<evidence type="ECO:0000256" key="1">
    <source>
        <dbReference type="ARBA" id="ARBA00001962"/>
    </source>
</evidence>
<keyword evidence="11" id="KW-0472">Membrane</keyword>
<keyword evidence="17" id="KW-0732">Signal</keyword>
<keyword evidence="8" id="KW-0560">Oxidoreductase</keyword>
<evidence type="ECO:0000256" key="11">
    <source>
        <dbReference type="ARBA" id="ARBA00023136"/>
    </source>
</evidence>
<keyword evidence="10" id="KW-0411">Iron-sulfur</keyword>
<evidence type="ECO:0000256" key="7">
    <source>
        <dbReference type="ARBA" id="ARBA00022989"/>
    </source>
</evidence>
<accession>A0A8B7ZCF8</accession>
<gene>
    <name evidence="20" type="primary">LOC110985648</name>
</gene>
<proteinExistence type="inferred from homology"/>
<comment type="pathway">
    <text evidence="3">Hormone biosynthesis.</text>
</comment>
<keyword evidence="7" id="KW-1133">Transmembrane helix</keyword>
<evidence type="ECO:0000256" key="5">
    <source>
        <dbReference type="ARBA" id="ARBA00022714"/>
    </source>
</evidence>
<dbReference type="CDD" id="cd03469">
    <property type="entry name" value="Rieske_RO_Alpha_N"/>
    <property type="match status" value="1"/>
</dbReference>
<keyword evidence="19" id="KW-1185">Reference proteome</keyword>
<organism evidence="19 20">
    <name type="scientific">Acanthaster planci</name>
    <name type="common">Crown-of-thorns starfish</name>
    <dbReference type="NCBI Taxonomy" id="133434"/>
    <lineage>
        <taxon>Eukaryota</taxon>
        <taxon>Metazoa</taxon>
        <taxon>Echinodermata</taxon>
        <taxon>Eleutherozoa</taxon>
        <taxon>Asterozoa</taxon>
        <taxon>Asteroidea</taxon>
        <taxon>Valvatacea</taxon>
        <taxon>Valvatida</taxon>
        <taxon>Acanthasteridae</taxon>
        <taxon>Acanthaster</taxon>
    </lineage>
</organism>
<feature type="signal peptide" evidence="17">
    <location>
        <begin position="1"/>
        <end position="23"/>
    </location>
</feature>
<evidence type="ECO:0000256" key="8">
    <source>
        <dbReference type="ARBA" id="ARBA00023002"/>
    </source>
</evidence>
<dbReference type="Pfam" id="PF00355">
    <property type="entry name" value="Rieske"/>
    <property type="match status" value="1"/>
</dbReference>
<evidence type="ECO:0000256" key="4">
    <source>
        <dbReference type="ARBA" id="ARBA00022692"/>
    </source>
</evidence>
<dbReference type="RefSeq" id="XP_022102520.1">
    <property type="nucleotide sequence ID" value="XM_022246828.1"/>
</dbReference>
<evidence type="ECO:0000256" key="6">
    <source>
        <dbReference type="ARBA" id="ARBA00022723"/>
    </source>
</evidence>
<feature type="domain" description="Rieske" evidence="18">
    <location>
        <begin position="110"/>
        <end position="214"/>
    </location>
</feature>
<evidence type="ECO:0000256" key="13">
    <source>
        <dbReference type="ARBA" id="ARBA00025729"/>
    </source>
</evidence>
<comment type="catalytic activity">
    <reaction evidence="15">
        <text>cholesterol + NADH + O2 + H(+) = 7-dehydrocholesterol + NAD(+) + 2 H2O</text>
        <dbReference type="Rhea" id="RHEA:51644"/>
        <dbReference type="ChEBI" id="CHEBI:15377"/>
        <dbReference type="ChEBI" id="CHEBI:15378"/>
        <dbReference type="ChEBI" id="CHEBI:15379"/>
        <dbReference type="ChEBI" id="CHEBI:16113"/>
        <dbReference type="ChEBI" id="CHEBI:17759"/>
        <dbReference type="ChEBI" id="CHEBI:57540"/>
        <dbReference type="ChEBI" id="CHEBI:57945"/>
        <dbReference type="EC" id="1.14.19.21"/>
    </reaction>
    <physiologicalReaction direction="left-to-right" evidence="15">
        <dbReference type="Rhea" id="RHEA:51645"/>
    </physiologicalReaction>
</comment>
<dbReference type="InterPro" id="IPR036922">
    <property type="entry name" value="Rieske_2Fe-2S_sf"/>
</dbReference>
<dbReference type="Gene3D" id="3.90.380.10">
    <property type="entry name" value="Naphthalene 1,2-dioxygenase Alpha Subunit, Chain A, domain 1"/>
    <property type="match status" value="1"/>
</dbReference>
<dbReference type="Pfam" id="PF19298">
    <property type="entry name" value="KshA_C"/>
    <property type="match status" value="1"/>
</dbReference>
<evidence type="ECO:0000256" key="16">
    <source>
        <dbReference type="ARBA" id="ARBA00049548"/>
    </source>
</evidence>
<evidence type="ECO:0000256" key="3">
    <source>
        <dbReference type="ARBA" id="ARBA00004972"/>
    </source>
</evidence>
<dbReference type="GO" id="GO:0016020">
    <property type="term" value="C:membrane"/>
    <property type="evidence" value="ECO:0007669"/>
    <property type="project" value="UniProtKB-SubCell"/>
</dbReference>
<evidence type="ECO:0000313" key="20">
    <source>
        <dbReference type="RefSeq" id="XP_022102520.1"/>
    </source>
</evidence>
<name>A0A8B7ZCF8_ACAPL</name>
<dbReference type="GO" id="GO:0051537">
    <property type="term" value="F:2 iron, 2 sulfur cluster binding"/>
    <property type="evidence" value="ECO:0007669"/>
    <property type="project" value="UniProtKB-KW"/>
</dbReference>
<evidence type="ECO:0000256" key="12">
    <source>
        <dbReference type="ARBA" id="ARBA00025712"/>
    </source>
</evidence>
<evidence type="ECO:0000256" key="2">
    <source>
        <dbReference type="ARBA" id="ARBA00004370"/>
    </source>
</evidence>
<comment type="catalytic activity">
    <reaction evidence="16">
        <text>cholesterol + NADPH + O2 + H(+) = 7-dehydrocholesterol + NADP(+) + 2 H2O</text>
        <dbReference type="Rhea" id="RHEA:45024"/>
        <dbReference type="ChEBI" id="CHEBI:15377"/>
        <dbReference type="ChEBI" id="CHEBI:15378"/>
        <dbReference type="ChEBI" id="CHEBI:15379"/>
        <dbReference type="ChEBI" id="CHEBI:16113"/>
        <dbReference type="ChEBI" id="CHEBI:17759"/>
        <dbReference type="ChEBI" id="CHEBI:57783"/>
        <dbReference type="ChEBI" id="CHEBI:58349"/>
        <dbReference type="EC" id="1.14.19.21"/>
    </reaction>
    <physiologicalReaction direction="left-to-right" evidence="16">
        <dbReference type="Rhea" id="RHEA:45025"/>
    </physiologicalReaction>
</comment>
<dbReference type="GO" id="GO:0170056">
    <property type="term" value="F:cholesterol 7-desaturase [NAD(P)H] activity"/>
    <property type="evidence" value="ECO:0007669"/>
    <property type="project" value="UniProtKB-EC"/>
</dbReference>
<dbReference type="InterPro" id="IPR017941">
    <property type="entry name" value="Rieske_2Fe-2S"/>
</dbReference>
<evidence type="ECO:0000313" key="19">
    <source>
        <dbReference type="Proteomes" id="UP000694845"/>
    </source>
</evidence>
<dbReference type="AlphaFoldDB" id="A0A8B7ZCF8"/>
<dbReference type="OMA" id="VDGVCAY"/>
<dbReference type="GO" id="GO:0005737">
    <property type="term" value="C:cytoplasm"/>
    <property type="evidence" value="ECO:0007669"/>
    <property type="project" value="TreeGrafter"/>
</dbReference>
<dbReference type="EC" id="1.14.19.21" evidence="14"/>
<dbReference type="OrthoDB" id="6428779at2759"/>
<dbReference type="UniPathway" id="UPA01020"/>
<dbReference type="KEGG" id="aplc:110985648"/>
<feature type="chain" id="PRO_5034546731" description="cholesterol 7-desaturase" evidence="17">
    <location>
        <begin position="24"/>
        <end position="364"/>
    </location>
</feature>
<evidence type="ECO:0000256" key="9">
    <source>
        <dbReference type="ARBA" id="ARBA00023004"/>
    </source>
</evidence>
<evidence type="ECO:0000256" key="17">
    <source>
        <dbReference type="SAM" id="SignalP"/>
    </source>
</evidence>
<comment type="cofactor">
    <cofactor evidence="1">
        <name>Fe cation</name>
        <dbReference type="ChEBI" id="CHEBI:24875"/>
    </cofactor>
</comment>